<sequence>MFMVTSLPRLRRHGLLLLSLAVLTLPANAQQADGLQAALQAALSQHPAVSGKRAQIEAREYSADAARSQRYPSVTAQVQQYSESSRDTATGEDLSTPVTLRARQPLWAFGRIDNSIAFADADTEVERVDLLRVRRQLLEQTAVAYSNVLGSRQRLEVVQASLAAHQSLFEQISRREQGQLASTADVRLAATRLAQARARVERYEGELAIARSDLLALTQTPVPARQPVTPDLLQVSEGEALHQAALQGSAEVRYKKQEIERARASVEQVRTASMPTLYLQAEQDYDQPSYRDDTRVSLVLEGTLEGMGFATRGRTDAAVAQQSAAEDDLAYAVSELERSVRRLQRSRELQAGLVRVQTESLAELGAVLGSYQRQYVAGTKSWLDVLNIQREFSEQQLQLVQAKSDWEIYSLQLAALTGGLDPLVTLNGEELQPHG</sequence>
<keyword evidence="5" id="KW-0812">Transmembrane</keyword>
<evidence type="ECO:0000256" key="6">
    <source>
        <dbReference type="ARBA" id="ARBA00023136"/>
    </source>
</evidence>
<organism evidence="10 11">
    <name type="scientific">Aeromonas media</name>
    <dbReference type="NCBI Taxonomy" id="651"/>
    <lineage>
        <taxon>Bacteria</taxon>
        <taxon>Pseudomonadati</taxon>
        <taxon>Pseudomonadota</taxon>
        <taxon>Gammaproteobacteria</taxon>
        <taxon>Aeromonadales</taxon>
        <taxon>Aeromonadaceae</taxon>
        <taxon>Aeromonas</taxon>
    </lineage>
</organism>
<comment type="caution">
    <text evidence="10">The sequence shown here is derived from an EMBL/GenBank/DDBJ whole genome shotgun (WGS) entry which is preliminary data.</text>
</comment>
<reference evidence="10" key="1">
    <citation type="submission" date="2022-01" db="EMBL/GenBank/DDBJ databases">
        <title>Comparison of Fish pathogen Aeromonas spp.</title>
        <authorList>
            <person name="Dubey S."/>
            <person name="Sorum H."/>
            <person name="Munangandu H.M."/>
        </authorList>
    </citation>
    <scope>NUCLEOTIDE SEQUENCE</scope>
    <source>
        <strain evidence="10">SD/21-15</strain>
    </source>
</reference>
<evidence type="ECO:0000256" key="5">
    <source>
        <dbReference type="ARBA" id="ARBA00022692"/>
    </source>
</evidence>
<dbReference type="GO" id="GO:1990281">
    <property type="term" value="C:efflux pump complex"/>
    <property type="evidence" value="ECO:0007669"/>
    <property type="project" value="TreeGrafter"/>
</dbReference>
<feature type="coiled-coil region" evidence="8">
    <location>
        <begin position="186"/>
        <end position="220"/>
    </location>
</feature>
<keyword evidence="4" id="KW-1134">Transmembrane beta strand</keyword>
<keyword evidence="9" id="KW-0732">Signal</keyword>
<evidence type="ECO:0000256" key="2">
    <source>
        <dbReference type="ARBA" id="ARBA00007613"/>
    </source>
</evidence>
<gene>
    <name evidence="10" type="ORF">LZT28_21525</name>
</gene>
<dbReference type="InterPro" id="IPR051906">
    <property type="entry name" value="TolC-like"/>
</dbReference>
<keyword evidence="7" id="KW-0998">Cell outer membrane</keyword>
<dbReference type="RefSeq" id="WP_263686594.1">
    <property type="nucleotide sequence ID" value="NZ_JAJVCY010000079.1"/>
</dbReference>
<name>A0AAW5RVB2_AERME</name>
<keyword evidence="3" id="KW-0813">Transport</keyword>
<dbReference type="GO" id="GO:0015288">
    <property type="term" value="F:porin activity"/>
    <property type="evidence" value="ECO:0007669"/>
    <property type="project" value="TreeGrafter"/>
</dbReference>
<dbReference type="GO" id="GO:0009279">
    <property type="term" value="C:cell outer membrane"/>
    <property type="evidence" value="ECO:0007669"/>
    <property type="project" value="UniProtKB-SubCell"/>
</dbReference>
<dbReference type="PANTHER" id="PTHR30026">
    <property type="entry name" value="OUTER MEMBRANE PROTEIN TOLC"/>
    <property type="match status" value="1"/>
</dbReference>
<dbReference type="PANTHER" id="PTHR30026:SF22">
    <property type="entry name" value="OUTER MEMBRANE EFFLUX PROTEIN"/>
    <property type="match status" value="1"/>
</dbReference>
<evidence type="ECO:0000256" key="3">
    <source>
        <dbReference type="ARBA" id="ARBA00022448"/>
    </source>
</evidence>
<keyword evidence="6" id="KW-0472">Membrane</keyword>
<dbReference type="EMBL" id="JAJVCY010000079">
    <property type="protein sequence ID" value="MCV3290767.1"/>
    <property type="molecule type" value="Genomic_DNA"/>
</dbReference>
<accession>A0AAW5RVB2</accession>
<dbReference type="Pfam" id="PF02321">
    <property type="entry name" value="OEP"/>
    <property type="match status" value="2"/>
</dbReference>
<protein>
    <submittedName>
        <fullName evidence="10">TolC family protein</fullName>
    </submittedName>
</protein>
<dbReference type="InterPro" id="IPR003423">
    <property type="entry name" value="OMP_efflux"/>
</dbReference>
<keyword evidence="8" id="KW-0175">Coiled coil</keyword>
<evidence type="ECO:0000256" key="8">
    <source>
        <dbReference type="SAM" id="Coils"/>
    </source>
</evidence>
<evidence type="ECO:0000256" key="7">
    <source>
        <dbReference type="ARBA" id="ARBA00023237"/>
    </source>
</evidence>
<comment type="subcellular location">
    <subcellularLocation>
        <location evidence="1">Cell outer membrane</location>
    </subcellularLocation>
</comment>
<dbReference type="GO" id="GO:0015562">
    <property type="term" value="F:efflux transmembrane transporter activity"/>
    <property type="evidence" value="ECO:0007669"/>
    <property type="project" value="InterPro"/>
</dbReference>
<proteinExistence type="inferred from homology"/>
<evidence type="ECO:0000256" key="9">
    <source>
        <dbReference type="SAM" id="SignalP"/>
    </source>
</evidence>
<dbReference type="SUPFAM" id="SSF56954">
    <property type="entry name" value="Outer membrane efflux proteins (OEP)"/>
    <property type="match status" value="1"/>
</dbReference>
<dbReference type="AlphaFoldDB" id="A0AAW5RVB2"/>
<dbReference type="Gene3D" id="1.20.1600.10">
    <property type="entry name" value="Outer membrane efflux proteins (OEP)"/>
    <property type="match status" value="1"/>
</dbReference>
<evidence type="ECO:0000256" key="1">
    <source>
        <dbReference type="ARBA" id="ARBA00004442"/>
    </source>
</evidence>
<feature type="signal peptide" evidence="9">
    <location>
        <begin position="1"/>
        <end position="29"/>
    </location>
</feature>
<evidence type="ECO:0000313" key="10">
    <source>
        <dbReference type="EMBL" id="MCV3290767.1"/>
    </source>
</evidence>
<dbReference type="Proteomes" id="UP001208651">
    <property type="component" value="Unassembled WGS sequence"/>
</dbReference>
<evidence type="ECO:0000256" key="4">
    <source>
        <dbReference type="ARBA" id="ARBA00022452"/>
    </source>
</evidence>
<comment type="similarity">
    <text evidence="2">Belongs to the outer membrane factor (OMF) (TC 1.B.17) family.</text>
</comment>
<feature type="chain" id="PRO_5043834778" evidence="9">
    <location>
        <begin position="30"/>
        <end position="435"/>
    </location>
</feature>
<evidence type="ECO:0000313" key="11">
    <source>
        <dbReference type="Proteomes" id="UP001208651"/>
    </source>
</evidence>